<feature type="transmembrane region" description="Helical" evidence="1">
    <location>
        <begin position="179"/>
        <end position="200"/>
    </location>
</feature>
<keyword evidence="1" id="KW-0472">Membrane</keyword>
<evidence type="ECO:0000313" key="2">
    <source>
        <dbReference type="EMBL" id="OGC68941.1"/>
    </source>
</evidence>
<name>A0A1F4WHS1_UNCKA</name>
<accession>A0A1F4WHS1</accession>
<organism evidence="2 3">
    <name type="scientific">candidate division WWE3 bacterium RIFOXYC1_FULL_39_7</name>
    <dbReference type="NCBI Taxonomy" id="1802643"/>
    <lineage>
        <taxon>Bacteria</taxon>
        <taxon>Katanobacteria</taxon>
    </lineage>
</organism>
<dbReference type="AlphaFoldDB" id="A0A1F4WHS1"/>
<gene>
    <name evidence="2" type="ORF">A2415_04030</name>
</gene>
<evidence type="ECO:0000256" key="1">
    <source>
        <dbReference type="SAM" id="Phobius"/>
    </source>
</evidence>
<proteinExistence type="predicted"/>
<evidence type="ECO:0008006" key="4">
    <source>
        <dbReference type="Google" id="ProtNLM"/>
    </source>
</evidence>
<keyword evidence="1" id="KW-1133">Transmembrane helix</keyword>
<reference evidence="2 3" key="1">
    <citation type="journal article" date="2016" name="Nat. Commun.">
        <title>Thousands of microbial genomes shed light on interconnected biogeochemical processes in an aquifer system.</title>
        <authorList>
            <person name="Anantharaman K."/>
            <person name="Brown C.T."/>
            <person name="Hug L.A."/>
            <person name="Sharon I."/>
            <person name="Castelle C.J."/>
            <person name="Probst A.J."/>
            <person name="Thomas B.C."/>
            <person name="Singh A."/>
            <person name="Wilkins M.J."/>
            <person name="Karaoz U."/>
            <person name="Brodie E.L."/>
            <person name="Williams K.H."/>
            <person name="Hubbard S.S."/>
            <person name="Banfield J.F."/>
        </authorList>
    </citation>
    <scope>NUCLEOTIDE SEQUENCE [LARGE SCALE GENOMIC DNA]</scope>
</reference>
<evidence type="ECO:0000313" key="3">
    <source>
        <dbReference type="Proteomes" id="UP000179113"/>
    </source>
</evidence>
<dbReference type="EMBL" id="MEWA01000029">
    <property type="protein sequence ID" value="OGC68941.1"/>
    <property type="molecule type" value="Genomic_DNA"/>
</dbReference>
<keyword evidence="1" id="KW-0812">Transmembrane</keyword>
<dbReference type="Proteomes" id="UP000179113">
    <property type="component" value="Unassembled WGS sequence"/>
</dbReference>
<protein>
    <recommendedName>
        <fullName evidence="4">Polysaccharide chain length determinant N-terminal domain-containing protein</fullName>
    </recommendedName>
</protein>
<comment type="caution">
    <text evidence="2">The sequence shown here is derived from an EMBL/GenBank/DDBJ whole genome shotgun (WGS) entry which is preliminary data.</text>
</comment>
<feature type="transmembrane region" description="Helical" evidence="1">
    <location>
        <begin position="20"/>
        <end position="39"/>
    </location>
</feature>
<sequence length="206" mass="23055">MNQNYMELREIIKLLTKNKAEILLITLMGLIAGTVIYMLPAKYVSSGAFYIKRSTDTNSTFFTYEGYYAQQTALSYANTVAALLESIDLRSKSMAELGISVDEFSLRKYQKLISVKKVGPQLISLSVKGKTYDEARNFWEALSNSLIQTTSEINSNGDPNLSISKINSEPVVKQEYKSLWLNLSVGFGLGLVSGLLFISLKEYLKK</sequence>